<evidence type="ECO:0000313" key="3">
    <source>
        <dbReference type="EMBL" id="KAK7020924.1"/>
    </source>
</evidence>
<comment type="caution">
    <text evidence="3">The sequence shown here is derived from an EMBL/GenBank/DDBJ whole genome shotgun (WGS) entry which is preliminary data.</text>
</comment>
<gene>
    <name evidence="3" type="ORF">R3P38DRAFT_3197425</name>
    <name evidence="2" type="ORF">R3P38DRAFT_3227656</name>
</gene>
<feature type="region of interest" description="Disordered" evidence="1">
    <location>
        <begin position="34"/>
        <end position="64"/>
    </location>
</feature>
<protein>
    <submittedName>
        <fullName evidence="3">Uncharacterized protein</fullName>
    </submittedName>
</protein>
<dbReference type="AlphaFoldDB" id="A0AAW0B4H0"/>
<reference evidence="3 4" key="1">
    <citation type="journal article" date="2024" name="J Genomics">
        <title>Draft genome sequencing and assembly of Favolaschia claudopus CIRM-BRFM 2984 isolated from oak limbs.</title>
        <authorList>
            <person name="Navarro D."/>
            <person name="Drula E."/>
            <person name="Chaduli D."/>
            <person name="Cazenave R."/>
            <person name="Ahrendt S."/>
            <person name="Wang J."/>
            <person name="Lipzen A."/>
            <person name="Daum C."/>
            <person name="Barry K."/>
            <person name="Grigoriev I.V."/>
            <person name="Favel A."/>
            <person name="Rosso M.N."/>
            <person name="Martin F."/>
        </authorList>
    </citation>
    <scope>NUCLEOTIDE SEQUENCE [LARGE SCALE GENOMIC DNA]</scope>
    <source>
        <strain evidence="3 4">CIRM-BRFM 2984</strain>
    </source>
</reference>
<sequence length="139" mass="15393">MPVEALVLFWTKDCTRADASEHSVFRCSHPHPPWRRRATPSRRRTRRSVAKPLDFDDSSSSAPSKNVSLMLVNAFWGTFATSSSPSSTTLRAHMKSCMTVPANYVSYEQQREGWGGGGEVGGYFVGICEDGRRMDTGMG</sequence>
<name>A0AAW0B4H0_9AGAR</name>
<dbReference type="EMBL" id="JAWWNJ010000040">
    <property type="protein sequence ID" value="KAK7020924.1"/>
    <property type="molecule type" value="Genomic_DNA"/>
</dbReference>
<proteinExistence type="predicted"/>
<dbReference type="EMBL" id="JAWWNJ010000117">
    <property type="protein sequence ID" value="KAK6991474.1"/>
    <property type="molecule type" value="Genomic_DNA"/>
</dbReference>
<keyword evidence="4" id="KW-1185">Reference proteome</keyword>
<accession>A0AAW0B4H0</accession>
<evidence type="ECO:0000256" key="1">
    <source>
        <dbReference type="SAM" id="MobiDB-lite"/>
    </source>
</evidence>
<feature type="compositionally biased region" description="Basic residues" evidence="1">
    <location>
        <begin position="34"/>
        <end position="49"/>
    </location>
</feature>
<evidence type="ECO:0000313" key="4">
    <source>
        <dbReference type="Proteomes" id="UP001362999"/>
    </source>
</evidence>
<dbReference type="Proteomes" id="UP001362999">
    <property type="component" value="Unassembled WGS sequence"/>
</dbReference>
<evidence type="ECO:0000313" key="2">
    <source>
        <dbReference type="EMBL" id="KAK6991474.1"/>
    </source>
</evidence>
<organism evidence="3 4">
    <name type="scientific">Favolaschia claudopus</name>
    <dbReference type="NCBI Taxonomy" id="2862362"/>
    <lineage>
        <taxon>Eukaryota</taxon>
        <taxon>Fungi</taxon>
        <taxon>Dikarya</taxon>
        <taxon>Basidiomycota</taxon>
        <taxon>Agaricomycotina</taxon>
        <taxon>Agaricomycetes</taxon>
        <taxon>Agaricomycetidae</taxon>
        <taxon>Agaricales</taxon>
        <taxon>Marasmiineae</taxon>
        <taxon>Mycenaceae</taxon>
        <taxon>Favolaschia</taxon>
    </lineage>
</organism>